<feature type="transmembrane region" description="Helical" evidence="6">
    <location>
        <begin position="199"/>
        <end position="217"/>
    </location>
</feature>
<dbReference type="EMBL" id="JAOPJZ010000015">
    <property type="protein sequence ID" value="MCU4753257.1"/>
    <property type="molecule type" value="Genomic_DNA"/>
</dbReference>
<feature type="transmembrane region" description="Helical" evidence="6">
    <location>
        <begin position="249"/>
        <end position="269"/>
    </location>
</feature>
<dbReference type="AlphaFoldDB" id="A0AAP2Z9N6"/>
<keyword evidence="4 6" id="KW-0472">Membrane</keyword>
<keyword evidence="7" id="KW-0378">Hydrolase</keyword>
<organism evidence="7 8">
    <name type="scientific">Natronosalvus hydrolyticus</name>
    <dbReference type="NCBI Taxonomy" id="2979988"/>
    <lineage>
        <taxon>Archaea</taxon>
        <taxon>Methanobacteriati</taxon>
        <taxon>Methanobacteriota</taxon>
        <taxon>Stenosarchaea group</taxon>
        <taxon>Halobacteria</taxon>
        <taxon>Halobacteriales</taxon>
        <taxon>Natrialbaceae</taxon>
        <taxon>Natronosalvus</taxon>
    </lineage>
</organism>
<feature type="transmembrane region" description="Helical" evidence="6">
    <location>
        <begin position="223"/>
        <end position="242"/>
    </location>
</feature>
<dbReference type="GO" id="GO:0008233">
    <property type="term" value="F:peptidase activity"/>
    <property type="evidence" value="ECO:0007669"/>
    <property type="project" value="UniProtKB-KW"/>
</dbReference>
<comment type="subcellular location">
    <subcellularLocation>
        <location evidence="1">Membrane</location>
        <topology evidence="1">Multi-pass membrane protein</topology>
    </subcellularLocation>
</comment>
<reference evidence="7 8" key="1">
    <citation type="submission" date="2022-09" db="EMBL/GenBank/DDBJ databases">
        <title>Enrichment on poylsaccharides allowed isolation of novel metabolic and taxonomic groups of Haloarchaea.</title>
        <authorList>
            <person name="Sorokin D.Y."/>
            <person name="Elcheninov A.G."/>
            <person name="Khizhniak T.V."/>
            <person name="Kolganova T.V."/>
            <person name="Kublanov I.V."/>
        </authorList>
    </citation>
    <scope>NUCLEOTIDE SEQUENCE [LARGE SCALE GENOMIC DNA]</scope>
    <source>
        <strain evidence="7 8">AArc-curdl1</strain>
    </source>
</reference>
<dbReference type="SUPFAM" id="SSF144091">
    <property type="entry name" value="Rhomboid-like"/>
    <property type="match status" value="2"/>
</dbReference>
<dbReference type="Gene3D" id="1.20.1540.10">
    <property type="entry name" value="Rhomboid-like"/>
    <property type="match status" value="2"/>
</dbReference>
<dbReference type="InterPro" id="IPR035952">
    <property type="entry name" value="Rhomboid-like_sf"/>
</dbReference>
<keyword evidence="8" id="KW-1185">Reference proteome</keyword>
<evidence type="ECO:0000256" key="3">
    <source>
        <dbReference type="ARBA" id="ARBA00022989"/>
    </source>
</evidence>
<evidence type="ECO:0000313" key="8">
    <source>
        <dbReference type="Proteomes" id="UP001321047"/>
    </source>
</evidence>
<accession>A0AAP2Z9N6</accession>
<feature type="transmembrane region" description="Helical" evidence="6">
    <location>
        <begin position="82"/>
        <end position="102"/>
    </location>
</feature>
<dbReference type="GO" id="GO:0006508">
    <property type="term" value="P:proteolysis"/>
    <property type="evidence" value="ECO:0007669"/>
    <property type="project" value="UniProtKB-KW"/>
</dbReference>
<dbReference type="Proteomes" id="UP001321047">
    <property type="component" value="Unassembled WGS sequence"/>
</dbReference>
<evidence type="ECO:0000256" key="4">
    <source>
        <dbReference type="ARBA" id="ARBA00023136"/>
    </source>
</evidence>
<protein>
    <submittedName>
        <fullName evidence="7">Rhomboid family intramembrane serine protease</fullName>
    </submittedName>
</protein>
<keyword evidence="7" id="KW-0645">Protease</keyword>
<feature type="transmembrane region" description="Helical" evidence="6">
    <location>
        <begin position="40"/>
        <end position="62"/>
    </location>
</feature>
<feature type="compositionally biased region" description="Basic and acidic residues" evidence="5">
    <location>
        <begin position="125"/>
        <end position="141"/>
    </location>
</feature>
<dbReference type="GO" id="GO:0016020">
    <property type="term" value="C:membrane"/>
    <property type="evidence" value="ECO:0007669"/>
    <property type="project" value="UniProtKB-SubCell"/>
</dbReference>
<evidence type="ECO:0000256" key="5">
    <source>
        <dbReference type="SAM" id="MobiDB-lite"/>
    </source>
</evidence>
<gene>
    <name evidence="7" type="ORF">OB919_14940</name>
</gene>
<feature type="transmembrane region" description="Helical" evidence="6">
    <location>
        <begin position="6"/>
        <end position="28"/>
    </location>
</feature>
<name>A0AAP2Z9N6_9EURY</name>
<sequence>MALTPTQVVLFVTLVAALAFAWLFASEARERCRAHLERRFLYGVPWGTLVTVAFVFAFYLFAQGGLRNWSEPLIYPFVTWSYFYPTGVLTAGIAHGSVAHLLSNMSATLVLAPIAEYAWGHFSPRDEAGGEKDEETVRSSDEGTPTGTVDDAMAGSETGRPPIRTDGAGDDADEAGAEGGETGADGSERARTAGILHRPWVRALVIFPGALLGMALLTSTFSMGPGLGFSGAVFAIAGFALVTYPLATVVGVAGGAAVSTVLTALNTPIVRAGIETGPPSPPGWAGIGFQAHMLGFLVGVLLAIGLLAVRTDRQQPRPSAGRLFGATVLFGLAQSLWLLAFPGGEDTFVLYRGAGVVLVFLLAIGITLAATGSTRPLPRVFSSASRVPSRRQVSAFWLIFLGIVLVGTVVGAFFSSEPLAPVAGVAGFVVFLFAVPALVALFPDRFRPGSGPVTRRQTVTVCLLVFTVLVAAPSLPLSLGVVDDGTVPAGEVKAGDYAVSYAENATSGQTPAVDFGDDELFSSQQSGVIVVSEDRELWTVAVREEVLAHEGNETVHVGGFGWRETITVDRHGWNVVGNDTAYVVDLELDGETTRSFASEPSTANVRLDGHELTVVPGEEISMQVTRDGETVGEVAIPPVGERVSVGPLEVRTEAVDGDVRVLVDDGDTQVQVAERERFSS</sequence>
<feature type="transmembrane region" description="Helical" evidence="6">
    <location>
        <begin position="393"/>
        <end position="414"/>
    </location>
</feature>
<comment type="caution">
    <text evidence="7">The sequence shown here is derived from an EMBL/GenBank/DDBJ whole genome shotgun (WGS) entry which is preliminary data.</text>
</comment>
<feature type="transmembrane region" description="Helical" evidence="6">
    <location>
        <begin position="321"/>
        <end position="343"/>
    </location>
</feature>
<feature type="transmembrane region" description="Helical" evidence="6">
    <location>
        <begin position="289"/>
        <end position="309"/>
    </location>
</feature>
<evidence type="ECO:0000256" key="1">
    <source>
        <dbReference type="ARBA" id="ARBA00004141"/>
    </source>
</evidence>
<keyword evidence="2 6" id="KW-0812">Transmembrane</keyword>
<dbReference type="RefSeq" id="WP_342809580.1">
    <property type="nucleotide sequence ID" value="NZ_JAOPJZ010000015.1"/>
</dbReference>
<evidence type="ECO:0000313" key="7">
    <source>
        <dbReference type="EMBL" id="MCU4753257.1"/>
    </source>
</evidence>
<feature type="transmembrane region" description="Helical" evidence="6">
    <location>
        <begin position="349"/>
        <end position="372"/>
    </location>
</feature>
<keyword evidence="3 6" id="KW-1133">Transmembrane helix</keyword>
<evidence type="ECO:0000256" key="2">
    <source>
        <dbReference type="ARBA" id="ARBA00022692"/>
    </source>
</evidence>
<feature type="region of interest" description="Disordered" evidence="5">
    <location>
        <begin position="125"/>
        <end position="188"/>
    </location>
</feature>
<feature type="transmembrane region" description="Helical" evidence="6">
    <location>
        <begin position="461"/>
        <end position="482"/>
    </location>
</feature>
<proteinExistence type="predicted"/>
<feature type="transmembrane region" description="Helical" evidence="6">
    <location>
        <begin position="420"/>
        <end position="441"/>
    </location>
</feature>
<evidence type="ECO:0000256" key="6">
    <source>
        <dbReference type="SAM" id="Phobius"/>
    </source>
</evidence>